<evidence type="ECO:0000313" key="6">
    <source>
        <dbReference type="Proteomes" id="UP001595756"/>
    </source>
</evidence>
<sequence>MTDMTSLPVSVRPQQAALEELLRDVHARRREFEAQGHLPQEIIDRFKALGVYRSLVAERFGGDESTPAEFCRLIELISEADGSAGWVASFGIGAVYLSALPVATLEKLYADGGVDQVFAGGIFPPQPAQAVEGGHKVSGRWQFSSGSMGADVVGVGIIPAVKDQAPLPRMAVMMRKQARIELNWDVMGLKATGSNDLVVDGVVVPDEWTFVRGGASSLDTPLYRYPALAFAAQVLAVVGLGIGRGAINEVLRMAGNRKSVTGAPNLGDRVYVQLEIAKIEAELRAARCWFYEAIDDAWQVLAAGGKPDDHLISMLRLSTTHASRVGADVARRAQMLSGMTGVYENSPLAQQVRDAQMVTQHAFMGDITYQNAGAMLFGLSPLPGYL</sequence>
<reference evidence="6" key="1">
    <citation type="journal article" date="2019" name="Int. J. Syst. Evol. Microbiol.">
        <title>The Global Catalogue of Microorganisms (GCM) 10K type strain sequencing project: providing services to taxonomists for standard genome sequencing and annotation.</title>
        <authorList>
            <consortium name="The Broad Institute Genomics Platform"/>
            <consortium name="The Broad Institute Genome Sequencing Center for Infectious Disease"/>
            <person name="Wu L."/>
            <person name="Ma J."/>
        </authorList>
    </citation>
    <scope>NUCLEOTIDE SEQUENCE [LARGE SCALE GENOMIC DNA]</scope>
    <source>
        <strain evidence="6">CGMCC 1.19029</strain>
    </source>
</reference>
<dbReference type="Proteomes" id="UP001595756">
    <property type="component" value="Unassembled WGS sequence"/>
</dbReference>
<dbReference type="Gene3D" id="1.20.140.10">
    <property type="entry name" value="Butyryl-CoA Dehydrogenase, subunit A, domain 3"/>
    <property type="match status" value="1"/>
</dbReference>
<comment type="caution">
    <text evidence="5">The sequence shown here is derived from an EMBL/GenBank/DDBJ whole genome shotgun (WGS) entry which is preliminary data.</text>
</comment>
<name>A0ABV8RVF5_9BURK</name>
<dbReference type="RefSeq" id="WP_376811683.1">
    <property type="nucleotide sequence ID" value="NZ_JBHSDY010000002.1"/>
</dbReference>
<dbReference type="Gene3D" id="1.10.540.10">
    <property type="entry name" value="Acyl-CoA dehydrogenase/oxidase, N-terminal domain"/>
    <property type="match status" value="1"/>
</dbReference>
<dbReference type="InterPro" id="IPR009100">
    <property type="entry name" value="AcylCoA_DH/oxidase_NM_dom_sf"/>
</dbReference>
<accession>A0ABV8RVF5</accession>
<dbReference type="PIRSF" id="PIRSF016578">
    <property type="entry name" value="HsaA"/>
    <property type="match status" value="1"/>
</dbReference>
<dbReference type="InterPro" id="IPR036250">
    <property type="entry name" value="AcylCo_DH-like_C"/>
</dbReference>
<organism evidence="5 6">
    <name type="scientific">Castellaniella hirudinis</name>
    <dbReference type="NCBI Taxonomy" id="1144617"/>
    <lineage>
        <taxon>Bacteria</taxon>
        <taxon>Pseudomonadati</taxon>
        <taxon>Pseudomonadota</taxon>
        <taxon>Betaproteobacteria</taxon>
        <taxon>Burkholderiales</taxon>
        <taxon>Alcaligenaceae</taxon>
        <taxon>Castellaniella</taxon>
    </lineage>
</organism>
<dbReference type="InterPro" id="IPR013786">
    <property type="entry name" value="AcylCoA_DH/ox_N"/>
</dbReference>
<dbReference type="InterPro" id="IPR046373">
    <property type="entry name" value="Acyl-CoA_Oxase/DH_mid-dom_sf"/>
</dbReference>
<keyword evidence="6" id="KW-1185">Reference proteome</keyword>
<dbReference type="Pfam" id="PF08028">
    <property type="entry name" value="Acyl-CoA_dh_2"/>
    <property type="match status" value="1"/>
</dbReference>
<dbReference type="InterPro" id="IPR013107">
    <property type="entry name" value="Acyl-CoA_DH_C"/>
</dbReference>
<evidence type="ECO:0000256" key="2">
    <source>
        <dbReference type="ARBA" id="ARBA00049661"/>
    </source>
</evidence>
<evidence type="ECO:0000256" key="1">
    <source>
        <dbReference type="ARBA" id="ARBA00023002"/>
    </source>
</evidence>
<gene>
    <name evidence="5" type="ORF">ACFO0J_03590</name>
</gene>
<comment type="similarity">
    <text evidence="2">Belongs to the HpaH/HsaA monooxygenase family.</text>
</comment>
<dbReference type="Gene3D" id="2.40.110.10">
    <property type="entry name" value="Butyryl-CoA Dehydrogenase, subunit A, domain 2"/>
    <property type="match status" value="1"/>
</dbReference>
<dbReference type="PANTHER" id="PTHR48083:SF5">
    <property type="entry name" value="NRGC PROTEIN"/>
    <property type="match status" value="1"/>
</dbReference>
<dbReference type="SUPFAM" id="SSF47203">
    <property type="entry name" value="Acyl-CoA dehydrogenase C-terminal domain-like"/>
    <property type="match status" value="1"/>
</dbReference>
<dbReference type="EMBL" id="JBHSDY010000002">
    <property type="protein sequence ID" value="MFC4297122.1"/>
    <property type="molecule type" value="Genomic_DNA"/>
</dbReference>
<dbReference type="Pfam" id="PF02771">
    <property type="entry name" value="Acyl-CoA_dh_N"/>
    <property type="match status" value="1"/>
</dbReference>
<protein>
    <submittedName>
        <fullName evidence="5">Acyl-CoA dehydrogenase family protein</fullName>
    </submittedName>
</protein>
<dbReference type="InterPro" id="IPR037069">
    <property type="entry name" value="AcylCoA_DH/ox_N_sf"/>
</dbReference>
<dbReference type="SUPFAM" id="SSF56645">
    <property type="entry name" value="Acyl-CoA dehydrogenase NM domain-like"/>
    <property type="match status" value="1"/>
</dbReference>
<feature type="domain" description="Acyl-CoA dehydrogenase C-terminal" evidence="4">
    <location>
        <begin position="234"/>
        <end position="364"/>
    </location>
</feature>
<proteinExistence type="inferred from homology"/>
<feature type="domain" description="Acyl-CoA dehydrogenase/oxidase N-terminal" evidence="3">
    <location>
        <begin position="24"/>
        <end position="91"/>
    </location>
</feature>
<keyword evidence="1" id="KW-0560">Oxidoreductase</keyword>
<dbReference type="InterPro" id="IPR050741">
    <property type="entry name" value="Acyl-CoA_dehydrogenase"/>
</dbReference>
<evidence type="ECO:0000259" key="4">
    <source>
        <dbReference type="Pfam" id="PF08028"/>
    </source>
</evidence>
<evidence type="ECO:0000313" key="5">
    <source>
        <dbReference type="EMBL" id="MFC4297122.1"/>
    </source>
</evidence>
<dbReference type="PANTHER" id="PTHR48083">
    <property type="entry name" value="MEDIUM-CHAIN SPECIFIC ACYL-COA DEHYDROGENASE, MITOCHONDRIAL-RELATED"/>
    <property type="match status" value="1"/>
</dbReference>
<evidence type="ECO:0000259" key="3">
    <source>
        <dbReference type="Pfam" id="PF02771"/>
    </source>
</evidence>